<proteinExistence type="inferred from homology"/>
<dbReference type="AlphaFoldDB" id="A0A6B2L9V0"/>
<evidence type="ECO:0000256" key="4">
    <source>
        <dbReference type="ARBA" id="ARBA00022722"/>
    </source>
</evidence>
<evidence type="ECO:0000256" key="2">
    <source>
        <dbReference type="ARBA" id="ARBA00011738"/>
    </source>
</evidence>
<protein>
    <submittedName>
        <fullName evidence="9">Uncharacterized protein</fullName>
    </submittedName>
</protein>
<sequence>MTFLGTSSAKPTRERNVTAMCLQTDHWAWMFDCGEATQHQILKHKIRRTKLEKIFLTHLHGDHVYGLPGLICELSWGGQSGSGSRIDLYGPVGLRALIRTTAAITAPGWMQDFINVHELGWKQIDTTWQVPTVKDDKDYSLSHSSLIYEDERYEVRAVPIYHTVPCVGYVIIEKSQPGTLLVEKLQEELKIPPGPIYAQIKSGKCTEIHGIKTDRYVAPPKPSKKIVILGDTYRPDPIIGVGRNCDLLVHEATFSHDQVDMAIEKGHSTAKMAGQFATKIGTKHLMITHFSAKTSSDQHETEKITTDDLQKEAQSEFLGPVTVANDFDTIEI</sequence>
<dbReference type="InterPro" id="IPR013471">
    <property type="entry name" value="RNase_Z/BN"/>
</dbReference>
<evidence type="ECO:0000256" key="1">
    <source>
        <dbReference type="ARBA" id="ARBA00001947"/>
    </source>
</evidence>
<dbReference type="GO" id="GO:0005634">
    <property type="term" value="C:nucleus"/>
    <property type="evidence" value="ECO:0007669"/>
    <property type="project" value="TreeGrafter"/>
</dbReference>
<comment type="subunit">
    <text evidence="2">Homodimer.</text>
</comment>
<evidence type="ECO:0000256" key="6">
    <source>
        <dbReference type="ARBA" id="ARBA00022759"/>
    </source>
</evidence>
<dbReference type="CDD" id="cd07717">
    <property type="entry name" value="RNaseZ_ZiPD-like_MBL-fold"/>
    <property type="match status" value="1"/>
</dbReference>
<dbReference type="InterPro" id="IPR036866">
    <property type="entry name" value="RibonucZ/Hydroxyglut_hydro"/>
</dbReference>
<keyword evidence="5" id="KW-0479">Metal-binding</keyword>
<evidence type="ECO:0000256" key="5">
    <source>
        <dbReference type="ARBA" id="ARBA00022723"/>
    </source>
</evidence>
<dbReference type="SUPFAM" id="SSF56281">
    <property type="entry name" value="Metallo-hydrolase/oxidoreductase"/>
    <property type="match status" value="1"/>
</dbReference>
<dbReference type="PANTHER" id="PTHR46018:SF2">
    <property type="entry name" value="ZINC PHOSPHODIESTERASE ELAC PROTEIN 1"/>
    <property type="match status" value="1"/>
</dbReference>
<keyword evidence="3" id="KW-0819">tRNA processing</keyword>
<evidence type="ECO:0000313" key="9">
    <source>
        <dbReference type="EMBL" id="NDV33577.1"/>
    </source>
</evidence>
<keyword evidence="8" id="KW-0862">Zinc</keyword>
<dbReference type="PANTHER" id="PTHR46018">
    <property type="entry name" value="ZINC PHOSPHODIESTERASE ELAC PROTEIN 1"/>
    <property type="match status" value="1"/>
</dbReference>
<name>A0A6B2L9V0_9EUKA</name>
<dbReference type="GO" id="GO:0046872">
    <property type="term" value="F:metal ion binding"/>
    <property type="evidence" value="ECO:0007669"/>
    <property type="project" value="UniProtKB-KW"/>
</dbReference>
<evidence type="ECO:0000256" key="3">
    <source>
        <dbReference type="ARBA" id="ARBA00022694"/>
    </source>
</evidence>
<accession>A0A6B2L9V0</accession>
<dbReference type="Pfam" id="PF23023">
    <property type="entry name" value="Anti-Pycsar_Apyc1"/>
    <property type="match status" value="1"/>
</dbReference>
<organism evidence="9">
    <name type="scientific">Arcella intermedia</name>
    <dbReference type="NCBI Taxonomy" id="1963864"/>
    <lineage>
        <taxon>Eukaryota</taxon>
        <taxon>Amoebozoa</taxon>
        <taxon>Tubulinea</taxon>
        <taxon>Elardia</taxon>
        <taxon>Arcellinida</taxon>
        <taxon>Sphaerothecina</taxon>
        <taxon>Arcellidae</taxon>
        <taxon>Arcella</taxon>
    </lineage>
</organism>
<dbReference type="Gene3D" id="3.60.15.10">
    <property type="entry name" value="Ribonuclease Z/Hydroxyacylglutathione hydrolase-like"/>
    <property type="match status" value="1"/>
</dbReference>
<dbReference type="HAMAP" id="MF_01818">
    <property type="entry name" value="RNase_Z_BN"/>
    <property type="match status" value="1"/>
</dbReference>
<dbReference type="GO" id="GO:0042781">
    <property type="term" value="F:3'-tRNA processing endoribonuclease activity"/>
    <property type="evidence" value="ECO:0007669"/>
    <property type="project" value="TreeGrafter"/>
</dbReference>
<evidence type="ECO:0000256" key="8">
    <source>
        <dbReference type="ARBA" id="ARBA00022833"/>
    </source>
</evidence>
<reference evidence="9" key="1">
    <citation type="journal article" date="2020" name="J. Eukaryot. Microbiol.">
        <title>De novo Sequencing, Assembly and Annotation of the Transcriptome for the Free-Living Testate Amoeba Arcella intermedia.</title>
        <authorList>
            <person name="Ribeiro G.M."/>
            <person name="Porfirio-Sousa A.L."/>
            <person name="Maurer-Alcala X.X."/>
            <person name="Katz L.A."/>
            <person name="Lahr D.J.G."/>
        </authorList>
    </citation>
    <scope>NUCLEOTIDE SEQUENCE</scope>
</reference>
<keyword evidence="7" id="KW-0378">Hydrolase</keyword>
<keyword evidence="6" id="KW-0255">Endonuclease</keyword>
<evidence type="ECO:0000256" key="7">
    <source>
        <dbReference type="ARBA" id="ARBA00022801"/>
    </source>
</evidence>
<dbReference type="EMBL" id="GIBP01004608">
    <property type="protein sequence ID" value="NDV33577.1"/>
    <property type="molecule type" value="Transcribed_RNA"/>
</dbReference>
<comment type="cofactor">
    <cofactor evidence="1">
        <name>Zn(2+)</name>
        <dbReference type="ChEBI" id="CHEBI:29105"/>
    </cofactor>
</comment>
<keyword evidence="4" id="KW-0540">Nuclease</keyword>